<dbReference type="AlphaFoldDB" id="A0A225CCK6"/>
<dbReference type="Gene3D" id="3.40.50.300">
    <property type="entry name" value="P-loop containing nucleotide triphosphate hydrolases"/>
    <property type="match status" value="1"/>
</dbReference>
<keyword evidence="7" id="KW-1185">Reference proteome</keyword>
<dbReference type="SUPFAM" id="SSF52540">
    <property type="entry name" value="P-loop containing nucleoside triphosphate hydrolases"/>
    <property type="match status" value="1"/>
</dbReference>
<dbReference type="GO" id="GO:0005524">
    <property type="term" value="F:ATP binding"/>
    <property type="evidence" value="ECO:0007669"/>
    <property type="project" value="UniProtKB-KW"/>
</dbReference>
<gene>
    <name evidence="6" type="ORF">B5P24_08820</name>
</gene>
<dbReference type="PANTHER" id="PTHR42781">
    <property type="entry name" value="SPERMIDINE/PUTRESCINE IMPORT ATP-BINDING PROTEIN POTA"/>
    <property type="match status" value="1"/>
</dbReference>
<dbReference type="InterPro" id="IPR017871">
    <property type="entry name" value="ABC_transporter-like_CS"/>
</dbReference>
<evidence type="ECO:0000256" key="3">
    <source>
        <dbReference type="ARBA" id="ARBA00022840"/>
    </source>
</evidence>
<dbReference type="Proteomes" id="UP000215316">
    <property type="component" value="Unassembled WGS sequence"/>
</dbReference>
<reference evidence="6" key="1">
    <citation type="submission" date="2017-08" db="EMBL/GenBank/DDBJ databases">
        <title>Genomes of multiple Clavibacter strains from different subspecies.</title>
        <authorList>
            <person name="Yuan X.-K."/>
            <person name="Li X.-S."/>
            <person name="Nie J."/>
            <person name="De Boer S.H."/>
        </authorList>
    </citation>
    <scope>NUCLEOTIDE SEQUENCE [LARGE SCALE GENOMIC DNA]</scope>
    <source>
        <strain evidence="6">ATCC 33566</strain>
    </source>
</reference>
<dbReference type="Pfam" id="PF00005">
    <property type="entry name" value="ABC_tran"/>
    <property type="match status" value="1"/>
</dbReference>
<dbReference type="SMART" id="SM00382">
    <property type="entry name" value="AAA"/>
    <property type="match status" value="1"/>
</dbReference>
<dbReference type="PROSITE" id="PS00211">
    <property type="entry name" value="ABC_TRANSPORTER_1"/>
    <property type="match status" value="1"/>
</dbReference>
<dbReference type="InterPro" id="IPR003439">
    <property type="entry name" value="ABC_transporter-like_ATP-bd"/>
</dbReference>
<accession>A0A225CCK6</accession>
<name>A0A225CCK6_9MICO</name>
<dbReference type="EMBL" id="MZMQ01000001">
    <property type="protein sequence ID" value="OQJ64428.1"/>
    <property type="molecule type" value="Genomic_DNA"/>
</dbReference>
<organism evidence="6 7">
    <name type="scientific">Clavibacter tessellarius</name>
    <dbReference type="NCBI Taxonomy" id="31965"/>
    <lineage>
        <taxon>Bacteria</taxon>
        <taxon>Bacillati</taxon>
        <taxon>Actinomycetota</taxon>
        <taxon>Actinomycetes</taxon>
        <taxon>Micrococcales</taxon>
        <taxon>Microbacteriaceae</taxon>
        <taxon>Clavibacter</taxon>
    </lineage>
</organism>
<dbReference type="GO" id="GO:0016887">
    <property type="term" value="F:ATP hydrolysis activity"/>
    <property type="evidence" value="ECO:0007669"/>
    <property type="project" value="InterPro"/>
</dbReference>
<dbReference type="InterPro" id="IPR050093">
    <property type="entry name" value="ABC_SmlMolc_Importer"/>
</dbReference>
<dbReference type="PROSITE" id="PS50893">
    <property type="entry name" value="ABC_TRANSPORTER_2"/>
    <property type="match status" value="1"/>
</dbReference>
<evidence type="ECO:0000256" key="1">
    <source>
        <dbReference type="ARBA" id="ARBA00022448"/>
    </source>
</evidence>
<keyword evidence="3 6" id="KW-0067">ATP-binding</keyword>
<evidence type="ECO:0000313" key="7">
    <source>
        <dbReference type="Proteomes" id="UP000215316"/>
    </source>
</evidence>
<dbReference type="OrthoDB" id="9112331at2"/>
<evidence type="ECO:0000313" key="6">
    <source>
        <dbReference type="EMBL" id="OQJ64428.1"/>
    </source>
</evidence>
<dbReference type="InterPro" id="IPR003593">
    <property type="entry name" value="AAA+_ATPase"/>
</dbReference>
<feature type="domain" description="ABC transporter" evidence="5">
    <location>
        <begin position="16"/>
        <end position="257"/>
    </location>
</feature>
<evidence type="ECO:0000256" key="2">
    <source>
        <dbReference type="ARBA" id="ARBA00022741"/>
    </source>
</evidence>
<dbReference type="InterPro" id="IPR027417">
    <property type="entry name" value="P-loop_NTPase"/>
</dbReference>
<dbReference type="RefSeq" id="WP_094131447.1">
    <property type="nucleotide sequence ID" value="NZ_CP040788.1"/>
</dbReference>
<feature type="region of interest" description="Disordered" evidence="4">
    <location>
        <begin position="283"/>
        <end position="315"/>
    </location>
</feature>
<keyword evidence="2" id="KW-0547">Nucleotide-binding</keyword>
<sequence>MSPAAAPSPGGPDGRERPDGLDARVVVERAAFRLDVALRVPAGSTTAVVGPNGAGKSTLLRALAGLAPLTAGRVALDGRELERAGDGDPAVRIPAEGRGIGVVFQDHLLFPHLSALGNVAFGPRAHGVPRADAEGRARALLDRLGIAHLADRRPAALSGGQSQRVALARALVLEPPLLLLDEPMAALDAGTRLDVRDLLADELRRFGGAAVLVTHDPVDALALADRILVLEDGRAVQEGAAAEVAARPATGYVARLLGMNRVAVRDAAGRPGVLFAAPADVELSRVGPPGDGDGDSGADSGPGEQGQGDPGHVRATGAVRRVEAAAGRIRVTLRLVAPAPVGSDAVPEVMPGTSPGASPGPVPVAGAEVTAELDAAAFAALRPATGELLRVRVPCGA</sequence>
<proteinExistence type="predicted"/>
<evidence type="ECO:0000259" key="5">
    <source>
        <dbReference type="PROSITE" id="PS50893"/>
    </source>
</evidence>
<dbReference type="PANTHER" id="PTHR42781:SF4">
    <property type="entry name" value="SPERMIDINE_PUTRESCINE IMPORT ATP-BINDING PROTEIN POTA"/>
    <property type="match status" value="1"/>
</dbReference>
<protein>
    <submittedName>
        <fullName evidence="6">Molybdenum ABC transporter ATP-binding protein</fullName>
    </submittedName>
</protein>
<evidence type="ECO:0000256" key="4">
    <source>
        <dbReference type="SAM" id="MobiDB-lite"/>
    </source>
</evidence>
<comment type="caution">
    <text evidence="6">The sequence shown here is derived from an EMBL/GenBank/DDBJ whole genome shotgun (WGS) entry which is preliminary data.</text>
</comment>
<keyword evidence="1" id="KW-0813">Transport</keyword>